<dbReference type="Proteomes" id="UP001139311">
    <property type="component" value="Unassembled WGS sequence"/>
</dbReference>
<evidence type="ECO:0000313" key="3">
    <source>
        <dbReference type="Proteomes" id="UP001139311"/>
    </source>
</evidence>
<reference evidence="2" key="1">
    <citation type="submission" date="2021-10" db="EMBL/GenBank/DDBJ databases">
        <title>Roseicella aerolatum sp. nov., isolated from aerosols of e-waste dismantling site.</title>
        <authorList>
            <person name="Qin T."/>
        </authorList>
    </citation>
    <scope>NUCLEOTIDE SEQUENCE</scope>
    <source>
        <strain evidence="2">GB24</strain>
    </source>
</reference>
<dbReference type="AlphaFoldDB" id="A0A9X1LAX3"/>
<name>A0A9X1LAX3_9PROT</name>
<feature type="compositionally biased region" description="Basic and acidic residues" evidence="1">
    <location>
        <begin position="26"/>
        <end position="35"/>
    </location>
</feature>
<accession>A0A9X1LAX3</accession>
<organism evidence="2 3">
    <name type="scientific">Roseicella aerolata</name>
    <dbReference type="NCBI Taxonomy" id="2883479"/>
    <lineage>
        <taxon>Bacteria</taxon>
        <taxon>Pseudomonadati</taxon>
        <taxon>Pseudomonadota</taxon>
        <taxon>Alphaproteobacteria</taxon>
        <taxon>Acetobacterales</taxon>
        <taxon>Roseomonadaceae</taxon>
        <taxon>Roseicella</taxon>
    </lineage>
</organism>
<keyword evidence="3" id="KW-1185">Reference proteome</keyword>
<gene>
    <name evidence="2" type="ORF">LHA35_26375</name>
</gene>
<evidence type="ECO:0000256" key="1">
    <source>
        <dbReference type="SAM" id="MobiDB-lite"/>
    </source>
</evidence>
<evidence type="ECO:0000313" key="2">
    <source>
        <dbReference type="EMBL" id="MCB4825249.1"/>
    </source>
</evidence>
<dbReference type="EMBL" id="JAJAQI010000075">
    <property type="protein sequence ID" value="MCB4825249.1"/>
    <property type="molecule type" value="Genomic_DNA"/>
</dbReference>
<feature type="region of interest" description="Disordered" evidence="1">
    <location>
        <begin position="16"/>
        <end position="35"/>
    </location>
</feature>
<comment type="caution">
    <text evidence="2">The sequence shown here is derived from an EMBL/GenBank/DDBJ whole genome shotgun (WGS) entry which is preliminary data.</text>
</comment>
<sequence>MCVSIVSDRIGQQERRSFPAKAAISHQEKPERERPCFNFHGTNVEVVSDISFL</sequence>
<proteinExistence type="predicted"/>
<protein>
    <submittedName>
        <fullName evidence="2">Uncharacterized protein</fullName>
    </submittedName>
</protein>
<dbReference type="RefSeq" id="WP_226614020.1">
    <property type="nucleotide sequence ID" value="NZ_JAJAQI010000075.1"/>
</dbReference>